<comment type="caution">
    <text evidence="2">The sequence shown here is derived from an EMBL/GenBank/DDBJ whole genome shotgun (WGS) entry which is preliminary data.</text>
</comment>
<feature type="chain" id="PRO_5015167671" evidence="1">
    <location>
        <begin position="25"/>
        <end position="178"/>
    </location>
</feature>
<feature type="signal peptide" evidence="1">
    <location>
        <begin position="1"/>
        <end position="24"/>
    </location>
</feature>
<gene>
    <name evidence="2" type="ORF">CLV42_102512</name>
</gene>
<organism evidence="2 3">
    <name type="scientific">Chitinophaga ginsengisoli</name>
    <dbReference type="NCBI Taxonomy" id="363837"/>
    <lineage>
        <taxon>Bacteria</taxon>
        <taxon>Pseudomonadati</taxon>
        <taxon>Bacteroidota</taxon>
        <taxon>Chitinophagia</taxon>
        <taxon>Chitinophagales</taxon>
        <taxon>Chitinophagaceae</taxon>
        <taxon>Chitinophaga</taxon>
    </lineage>
</organism>
<keyword evidence="3" id="KW-1185">Reference proteome</keyword>
<dbReference type="RefSeq" id="WP_146154327.1">
    <property type="nucleotide sequence ID" value="NZ_PYGK01000002.1"/>
</dbReference>
<dbReference type="AlphaFoldDB" id="A0A2P8GLU1"/>
<name>A0A2P8GLU1_9BACT</name>
<protein>
    <submittedName>
        <fullName evidence="2">Uncharacterized protein</fullName>
    </submittedName>
</protein>
<keyword evidence="1" id="KW-0732">Signal</keyword>
<sequence>MNVFIRLQLILSIVVCITAANTYASKGTVQPTMDTSAAITTIRTAYKNINTAPLTTEVFKYESDGCVEDGVVRYFFNEKKEIVKIVESGSIGDGSWSREFYFQSGKFIFCYESLVGGPADGPETKSEYRTYVKDNQVLRFMEDKHIAPAGEKSADAVKVSYKLIKAYTTKKFAEVLCG</sequence>
<dbReference type="Proteomes" id="UP000240978">
    <property type="component" value="Unassembled WGS sequence"/>
</dbReference>
<proteinExistence type="predicted"/>
<dbReference type="EMBL" id="PYGK01000002">
    <property type="protein sequence ID" value="PSL34938.1"/>
    <property type="molecule type" value="Genomic_DNA"/>
</dbReference>
<evidence type="ECO:0000256" key="1">
    <source>
        <dbReference type="SAM" id="SignalP"/>
    </source>
</evidence>
<evidence type="ECO:0000313" key="2">
    <source>
        <dbReference type="EMBL" id="PSL34938.1"/>
    </source>
</evidence>
<reference evidence="2 3" key="1">
    <citation type="submission" date="2018-03" db="EMBL/GenBank/DDBJ databases">
        <title>Genomic Encyclopedia of Archaeal and Bacterial Type Strains, Phase II (KMG-II): from individual species to whole genera.</title>
        <authorList>
            <person name="Goeker M."/>
        </authorList>
    </citation>
    <scope>NUCLEOTIDE SEQUENCE [LARGE SCALE GENOMIC DNA]</scope>
    <source>
        <strain evidence="2 3">DSM 18107</strain>
    </source>
</reference>
<dbReference type="OrthoDB" id="1494523at2"/>
<accession>A0A2P8GLU1</accession>
<evidence type="ECO:0000313" key="3">
    <source>
        <dbReference type="Proteomes" id="UP000240978"/>
    </source>
</evidence>